<comment type="caution">
    <text evidence="7">The sequence shown here is derived from an EMBL/GenBank/DDBJ whole genome shotgun (WGS) entry which is preliminary data.</text>
</comment>
<accession>A0A2U2MZC6</accession>
<feature type="region of interest" description="Disordered" evidence="5">
    <location>
        <begin position="174"/>
        <end position="198"/>
    </location>
</feature>
<evidence type="ECO:0000259" key="6">
    <source>
        <dbReference type="Pfam" id="PF04357"/>
    </source>
</evidence>
<evidence type="ECO:0000256" key="2">
    <source>
        <dbReference type="ARBA" id="ARBA00022692"/>
    </source>
</evidence>
<feature type="region of interest" description="Disordered" evidence="5">
    <location>
        <begin position="986"/>
        <end position="1020"/>
    </location>
</feature>
<dbReference type="PANTHER" id="PTHR36985">
    <property type="entry name" value="TRANSLOCATION AND ASSEMBLY MODULE SUBUNIT TAMB"/>
    <property type="match status" value="1"/>
</dbReference>
<name>A0A2U2MZC6_9GAMM</name>
<dbReference type="Proteomes" id="UP000245474">
    <property type="component" value="Unassembled WGS sequence"/>
</dbReference>
<keyword evidence="2" id="KW-0812">Transmembrane</keyword>
<dbReference type="Pfam" id="PF04357">
    <property type="entry name" value="TamB"/>
    <property type="match status" value="1"/>
</dbReference>
<dbReference type="GO" id="GO:0009306">
    <property type="term" value="P:protein secretion"/>
    <property type="evidence" value="ECO:0007669"/>
    <property type="project" value="InterPro"/>
</dbReference>
<sequence>MLVALLLAALVAAAWLLGTTDGARWLATRAEAELPGLELTVAAGSLWEGLALSEVAWAGGGVRLRADALGFAWRPLCLLDARVCIDRLTSEGLQVTVESAEDSTPTDDGPDAGGAPARLSLPVTVLLRAVALRDSQVSVPGAEIRLARLGSSATLAGDQLRVGDTRLQGLEVTLPVPDDAGDEPGEPAPGADPAPAEGITLPEVRLPLAVTVSDLTLAEAGVRRGDQRWPLDRLELAGGFAGGMLSLERLAASSPQGEAALSGRITMRGAWPLDVDLEARAEGVLEGQALALQARLRRSVAELGLDVDLSAPVSARLQGEVRPLAAEPSWRATLNAGRLAWPLTGEPTVVAEDVEVTGSGTGTAYRIDAGVAVSGAGIPAGRYRTQLRGDAAGAEILGLDGRLLDGRIGINGEVAWSDGVRWDLALALGGIDPGQWREGLEGRLGGQLRLRGEAAAGDWSLTAELPGIAGRLRDYPFSLSGTVAGDSAGAWRFDGVRLVSGGNQARLEGRAGEQWDARLALDMPALERLWPGLGGALAGEVRLAGALERPDLRADVTGRNIAFQELTVASVRLEGVVRERFETDSRLRLVAEGVSRAGEPLGRLEAAIAGQRERHRLDLAASDGPLPLTLSLEGGLSAALDAWQGRLASARLTSPEGEWRLAEATALDWRASDQRVRLAAHCWRRDGARLCATEAVRVTPGAAAARLRLEGYPLAAADPWLPDGLGLDGSLNIAADLDWEAGATPRVTASLGAADGAVLLEGLESDEPVRFGWRRLDADVRLAADDATLELAFDSEAFGSGEVSARVNPGATPRRLSGEVRLGGVELAPLTAFLPQLRDLQGRLEANGRLGGTLASPGFDGELRLREGRVVLRGLASPIEDITLTAAVSGSQTRLDGRFGAGEGEGRLTGELSWGDGLAGAVQVQGEALELRLESLARVRLSPDLRIELAPREVAVSGDVAVPWGRIRVRELPAGAVPVSGDVVIVGEDDDPTGDSAGEDPAEAPGEDLPDPGGGGWSVSTDINVRLGDDVRFEGFGAEGRLAGALRLRQVGADETEAEGEIRFEDGRFSAYGQRLEIRRGRFLFAGPIGDPRLDIEAIRRVESVVAGIRVGGSASDPQVTLFSEPTMPQADILAYLITGRPPGGGTPSEDALVAQAALSLGLLGGRNIGGALAEELGVEDFALETTGSGEETSVGVSGYLTPNLLVRYGVGVFQPENTLTLRYYLTERLFLEAVSGAESALDLFYSFDF</sequence>
<evidence type="ECO:0000256" key="3">
    <source>
        <dbReference type="ARBA" id="ARBA00022989"/>
    </source>
</evidence>
<evidence type="ECO:0000313" key="7">
    <source>
        <dbReference type="EMBL" id="PWG62157.1"/>
    </source>
</evidence>
<organism evidence="7 8">
    <name type="scientific">Sediminicurvatus halobius</name>
    <dbReference type="NCBI Taxonomy" id="2182432"/>
    <lineage>
        <taxon>Bacteria</taxon>
        <taxon>Pseudomonadati</taxon>
        <taxon>Pseudomonadota</taxon>
        <taxon>Gammaproteobacteria</taxon>
        <taxon>Chromatiales</taxon>
        <taxon>Ectothiorhodospiraceae</taxon>
        <taxon>Sediminicurvatus</taxon>
    </lineage>
</organism>
<evidence type="ECO:0000313" key="8">
    <source>
        <dbReference type="Proteomes" id="UP000245474"/>
    </source>
</evidence>
<keyword evidence="8" id="KW-1185">Reference proteome</keyword>
<keyword evidence="3" id="KW-1133">Transmembrane helix</keyword>
<feature type="compositionally biased region" description="Acidic residues" evidence="5">
    <location>
        <begin position="987"/>
        <end position="1010"/>
    </location>
</feature>
<evidence type="ECO:0000256" key="4">
    <source>
        <dbReference type="ARBA" id="ARBA00023136"/>
    </source>
</evidence>
<evidence type="ECO:0000256" key="1">
    <source>
        <dbReference type="ARBA" id="ARBA00004167"/>
    </source>
</evidence>
<evidence type="ECO:0000256" key="5">
    <source>
        <dbReference type="SAM" id="MobiDB-lite"/>
    </source>
</evidence>
<dbReference type="EMBL" id="QFFI01000022">
    <property type="protein sequence ID" value="PWG62157.1"/>
    <property type="molecule type" value="Genomic_DNA"/>
</dbReference>
<gene>
    <name evidence="7" type="ORF">DEM34_13575</name>
</gene>
<dbReference type="GO" id="GO:0097347">
    <property type="term" value="C:TAM protein secretion complex"/>
    <property type="evidence" value="ECO:0007669"/>
    <property type="project" value="TreeGrafter"/>
</dbReference>
<dbReference type="InterPro" id="IPR007452">
    <property type="entry name" value="TamB_C"/>
</dbReference>
<protein>
    <recommendedName>
        <fullName evidence="6">Translocation and assembly module TamB C-terminal domain-containing protein</fullName>
    </recommendedName>
</protein>
<reference evidence="7 8" key="1">
    <citation type="submission" date="2018-05" db="EMBL/GenBank/DDBJ databases">
        <title>Spiribacter halobius sp. nov., a moderately halophilic bacterium isolated from marine solar saltern.</title>
        <authorList>
            <person name="Zheng W.-S."/>
            <person name="Lu D.-C."/>
            <person name="Du Z.-J."/>
        </authorList>
    </citation>
    <scope>NUCLEOTIDE SEQUENCE [LARGE SCALE GENOMIC DNA]</scope>
    <source>
        <strain evidence="7 8">E85</strain>
    </source>
</reference>
<dbReference type="AlphaFoldDB" id="A0A2U2MZC6"/>
<feature type="compositionally biased region" description="Acidic residues" evidence="5">
    <location>
        <begin position="99"/>
        <end position="110"/>
    </location>
</feature>
<feature type="domain" description="Translocation and assembly module TamB C-terminal" evidence="6">
    <location>
        <begin position="898"/>
        <end position="1250"/>
    </location>
</feature>
<proteinExistence type="predicted"/>
<dbReference type="PANTHER" id="PTHR36985:SF1">
    <property type="entry name" value="TRANSLOCATION AND ASSEMBLY MODULE SUBUNIT TAMB"/>
    <property type="match status" value="1"/>
</dbReference>
<feature type="region of interest" description="Disordered" evidence="5">
    <location>
        <begin position="96"/>
        <end position="116"/>
    </location>
</feature>
<keyword evidence="4" id="KW-0472">Membrane</keyword>
<dbReference type="GO" id="GO:0005886">
    <property type="term" value="C:plasma membrane"/>
    <property type="evidence" value="ECO:0007669"/>
    <property type="project" value="InterPro"/>
</dbReference>
<comment type="subcellular location">
    <subcellularLocation>
        <location evidence="1">Membrane</location>
        <topology evidence="1">Single-pass membrane protein</topology>
    </subcellularLocation>
</comment>